<dbReference type="InterPro" id="IPR036388">
    <property type="entry name" value="WH-like_DNA-bd_sf"/>
</dbReference>
<keyword evidence="2" id="KW-0418">Kinase</keyword>
<dbReference type="PRINTS" id="PR00038">
    <property type="entry name" value="HTHLUXR"/>
</dbReference>
<evidence type="ECO:0000259" key="1">
    <source>
        <dbReference type="PROSITE" id="PS50043"/>
    </source>
</evidence>
<dbReference type="CDD" id="cd06170">
    <property type="entry name" value="LuxR_C_like"/>
    <property type="match status" value="1"/>
</dbReference>
<dbReference type="PANTHER" id="PTHR47691">
    <property type="entry name" value="REGULATOR-RELATED"/>
    <property type="match status" value="1"/>
</dbReference>
<dbReference type="InterPro" id="IPR011990">
    <property type="entry name" value="TPR-like_helical_dom_sf"/>
</dbReference>
<dbReference type="PANTHER" id="PTHR47691:SF3">
    <property type="entry name" value="HTH-TYPE TRANSCRIPTIONAL REGULATOR RV0890C-RELATED"/>
    <property type="match status" value="1"/>
</dbReference>
<reference evidence="2 3" key="1">
    <citation type="submission" date="2020-08" db="EMBL/GenBank/DDBJ databases">
        <title>Genomic Encyclopedia of Type Strains, Phase III (KMG-III): the genomes of soil and plant-associated and newly described type strains.</title>
        <authorList>
            <person name="Whitman W."/>
        </authorList>
    </citation>
    <scope>NUCLEOTIDE SEQUENCE [LARGE SCALE GENOMIC DNA]</scope>
    <source>
        <strain evidence="2 3">CECT 3266</strain>
    </source>
</reference>
<dbReference type="Pfam" id="PF25872">
    <property type="entry name" value="HTH_77"/>
    <property type="match status" value="1"/>
</dbReference>
<dbReference type="EMBL" id="JACHJH010000002">
    <property type="protein sequence ID" value="MBB4892318.1"/>
    <property type="molecule type" value="Genomic_DNA"/>
</dbReference>
<dbReference type="Pfam" id="PF00196">
    <property type="entry name" value="GerE"/>
    <property type="match status" value="1"/>
</dbReference>
<name>A0A7W7LMA9_9ACTN</name>
<dbReference type="InterPro" id="IPR027417">
    <property type="entry name" value="P-loop_NTPase"/>
</dbReference>
<dbReference type="Gene3D" id="3.40.50.300">
    <property type="entry name" value="P-loop containing nucleotide triphosphate hydrolases"/>
    <property type="match status" value="1"/>
</dbReference>
<sequence length="750" mass="79717">MSTPQQQERSAWEALAALPPVTTPYRTREWLTLVGLLRDPAARLVTVTGPLGVGKTHLARAVAEELRGEFAAVRAVGAEEFTAPDAVYEAGERRLLLVDGGPRPAAPEAVRALAASLARDPGLVVLATGPAPLRIAGERQLPLAPLPVPLPGDGHDLQELGEVPAVALFVQQARNVTPAFALTEENAPAVAGLCIRLEGHPLALELAAGRLRLFSPQALAARLRQSAGALTALSGGPADAPERHRSLGALAAAALEGVTGPERELLDQLAVFEPGFGLPVAERTSPLPRAATDSALETLLDRHLLTVTTQESGEPRFTVPEPVRSLVRETLHDTGRADAALDRHAEEYRRLVTAAELRLAGTDQATWLRLLAAEHPNVMAALHRLRERGEREAVASFVLACRVPWLAQGRLTEGLDWCDRTAEDEPGALSEPLRARLVDMSGTFAAALGDADLAVRRHRRALALCKRLGDRRQTALVSARMGAALLRLGDHQGAQAALGPSLTALESLGASGPEAEAAVALAGALRGQGDGRTARELRERGVEAFRRLRDARGLAGALCEVAAAAEDDGDPDAALRSLREALRLLESVGERSGLPAALESFALLLLRTAPAQAPRVVRLLAACEALRGRLAIAAPQQTEVLESLRARMHWTGFAAAWAEGLRLSPEGAVAEALAVPVAAPETEAEPPGTQRLTPRQVQVAMLVAEGLTNKQIAGRLDISEWTVVNHVRQVMRRLGCSSRVQVAWVVGRWQ</sequence>
<dbReference type="RefSeq" id="WP_184347229.1">
    <property type="nucleotide sequence ID" value="NZ_JACHJH010000002.1"/>
</dbReference>
<organism evidence="2 3">
    <name type="scientific">Streptomyces olivoverticillatus</name>
    <dbReference type="NCBI Taxonomy" id="66427"/>
    <lineage>
        <taxon>Bacteria</taxon>
        <taxon>Bacillati</taxon>
        <taxon>Actinomycetota</taxon>
        <taxon>Actinomycetes</taxon>
        <taxon>Kitasatosporales</taxon>
        <taxon>Streptomycetaceae</taxon>
        <taxon>Streptomyces</taxon>
    </lineage>
</organism>
<dbReference type="Gene3D" id="1.25.40.10">
    <property type="entry name" value="Tetratricopeptide repeat domain"/>
    <property type="match status" value="1"/>
</dbReference>
<dbReference type="InterPro" id="IPR000792">
    <property type="entry name" value="Tscrpt_reg_LuxR_C"/>
</dbReference>
<dbReference type="EC" id="2.7.11.1" evidence="2"/>
<dbReference type="GO" id="GO:0006355">
    <property type="term" value="P:regulation of DNA-templated transcription"/>
    <property type="evidence" value="ECO:0007669"/>
    <property type="project" value="InterPro"/>
</dbReference>
<dbReference type="Gene3D" id="1.10.10.10">
    <property type="entry name" value="Winged helix-like DNA-binding domain superfamily/Winged helix DNA-binding domain"/>
    <property type="match status" value="1"/>
</dbReference>
<dbReference type="SUPFAM" id="SSF48452">
    <property type="entry name" value="TPR-like"/>
    <property type="match status" value="1"/>
</dbReference>
<feature type="domain" description="HTH luxR-type" evidence="1">
    <location>
        <begin position="685"/>
        <end position="749"/>
    </location>
</feature>
<evidence type="ECO:0000313" key="3">
    <source>
        <dbReference type="Proteomes" id="UP000556084"/>
    </source>
</evidence>
<dbReference type="SUPFAM" id="SSF46894">
    <property type="entry name" value="C-terminal effector domain of the bipartite response regulators"/>
    <property type="match status" value="1"/>
</dbReference>
<comment type="caution">
    <text evidence="2">The sequence shown here is derived from an EMBL/GenBank/DDBJ whole genome shotgun (WGS) entry which is preliminary data.</text>
</comment>
<evidence type="ECO:0000313" key="2">
    <source>
        <dbReference type="EMBL" id="MBB4892318.1"/>
    </source>
</evidence>
<dbReference type="InterPro" id="IPR058852">
    <property type="entry name" value="HTH_77"/>
</dbReference>
<gene>
    <name evidence="2" type="ORF">FHS39_001329</name>
</gene>
<dbReference type="Proteomes" id="UP000556084">
    <property type="component" value="Unassembled WGS sequence"/>
</dbReference>
<dbReference type="SMART" id="SM00421">
    <property type="entry name" value="HTH_LUXR"/>
    <property type="match status" value="1"/>
</dbReference>
<dbReference type="GO" id="GO:0004674">
    <property type="term" value="F:protein serine/threonine kinase activity"/>
    <property type="evidence" value="ECO:0007669"/>
    <property type="project" value="UniProtKB-KW"/>
</dbReference>
<keyword evidence="2" id="KW-0808">Transferase</keyword>
<accession>A0A7W7LMA9</accession>
<proteinExistence type="predicted"/>
<dbReference type="PROSITE" id="PS50043">
    <property type="entry name" value="HTH_LUXR_2"/>
    <property type="match status" value="1"/>
</dbReference>
<dbReference type="SUPFAM" id="SSF52540">
    <property type="entry name" value="P-loop containing nucleoside triphosphate hydrolases"/>
    <property type="match status" value="1"/>
</dbReference>
<keyword evidence="3" id="KW-1185">Reference proteome</keyword>
<keyword evidence="2" id="KW-0723">Serine/threonine-protein kinase</keyword>
<dbReference type="GO" id="GO:0003677">
    <property type="term" value="F:DNA binding"/>
    <property type="evidence" value="ECO:0007669"/>
    <property type="project" value="InterPro"/>
</dbReference>
<protein>
    <submittedName>
        <fullName evidence="2">Non-specific serine/threonine protein kinase</fullName>
        <ecNumber evidence="2">2.7.11.1</ecNumber>
    </submittedName>
</protein>
<dbReference type="AlphaFoldDB" id="A0A7W7LMA9"/>
<dbReference type="InterPro" id="IPR016032">
    <property type="entry name" value="Sig_transdc_resp-reg_C-effctor"/>
</dbReference>